<comment type="caution">
    <text evidence="7">The sequence shown here is derived from an EMBL/GenBank/DDBJ whole genome shotgun (WGS) entry which is preliminary data.</text>
</comment>
<feature type="signal peptide" evidence="5">
    <location>
        <begin position="1"/>
        <end position="20"/>
    </location>
</feature>
<proteinExistence type="inferred from homology"/>
<evidence type="ECO:0000256" key="4">
    <source>
        <dbReference type="ARBA" id="ARBA00022837"/>
    </source>
</evidence>
<dbReference type="PANTHER" id="PTHR42693:SF53">
    <property type="entry name" value="ENDO-4-O-SULFATASE"/>
    <property type="match status" value="1"/>
</dbReference>
<dbReference type="InterPro" id="IPR000917">
    <property type="entry name" value="Sulfatase_N"/>
</dbReference>
<dbReference type="PROSITE" id="PS00149">
    <property type="entry name" value="SULFATASE_2"/>
    <property type="match status" value="1"/>
</dbReference>
<dbReference type="PROSITE" id="PS00523">
    <property type="entry name" value="SULFATASE_1"/>
    <property type="match status" value="1"/>
</dbReference>
<dbReference type="Gene3D" id="3.30.1120.10">
    <property type="match status" value="1"/>
</dbReference>
<evidence type="ECO:0000256" key="5">
    <source>
        <dbReference type="SAM" id="SignalP"/>
    </source>
</evidence>
<organism evidence="7 8">
    <name type="scientific">Luteolibacter flavescens</name>
    <dbReference type="NCBI Taxonomy" id="1859460"/>
    <lineage>
        <taxon>Bacteria</taxon>
        <taxon>Pseudomonadati</taxon>
        <taxon>Verrucomicrobiota</taxon>
        <taxon>Verrucomicrobiia</taxon>
        <taxon>Verrucomicrobiales</taxon>
        <taxon>Verrucomicrobiaceae</taxon>
        <taxon>Luteolibacter</taxon>
    </lineage>
</organism>
<keyword evidence="5" id="KW-0732">Signal</keyword>
<dbReference type="Gene3D" id="3.40.720.10">
    <property type="entry name" value="Alkaline Phosphatase, subunit A"/>
    <property type="match status" value="1"/>
</dbReference>
<keyword evidence="3" id="KW-0378">Hydrolase</keyword>
<evidence type="ECO:0000256" key="2">
    <source>
        <dbReference type="ARBA" id="ARBA00022723"/>
    </source>
</evidence>
<dbReference type="Proteomes" id="UP001207930">
    <property type="component" value="Unassembled WGS sequence"/>
</dbReference>
<comment type="similarity">
    <text evidence="1">Belongs to the sulfatase family.</text>
</comment>
<dbReference type="SUPFAM" id="SSF53649">
    <property type="entry name" value="Alkaline phosphatase-like"/>
    <property type="match status" value="1"/>
</dbReference>
<dbReference type="Pfam" id="PF00884">
    <property type="entry name" value="Sulfatase"/>
    <property type="match status" value="1"/>
</dbReference>
<keyword evidence="2" id="KW-0479">Metal-binding</keyword>
<feature type="chain" id="PRO_5045878700" evidence="5">
    <location>
        <begin position="21"/>
        <end position="602"/>
    </location>
</feature>
<dbReference type="PANTHER" id="PTHR42693">
    <property type="entry name" value="ARYLSULFATASE FAMILY MEMBER"/>
    <property type="match status" value="1"/>
</dbReference>
<gene>
    <name evidence="7" type="ORF">OKA04_23210</name>
</gene>
<dbReference type="InterPro" id="IPR050738">
    <property type="entry name" value="Sulfatase"/>
</dbReference>
<dbReference type="InterPro" id="IPR017850">
    <property type="entry name" value="Alkaline_phosphatase_core_sf"/>
</dbReference>
<dbReference type="InterPro" id="IPR024607">
    <property type="entry name" value="Sulfatase_CS"/>
</dbReference>
<dbReference type="CDD" id="cd16146">
    <property type="entry name" value="ARS_like"/>
    <property type="match status" value="1"/>
</dbReference>
<protein>
    <submittedName>
        <fullName evidence="7">Arylsulfatase</fullName>
    </submittedName>
</protein>
<evidence type="ECO:0000256" key="1">
    <source>
        <dbReference type="ARBA" id="ARBA00008779"/>
    </source>
</evidence>
<evidence type="ECO:0000313" key="8">
    <source>
        <dbReference type="Proteomes" id="UP001207930"/>
    </source>
</evidence>
<sequence>MLRIPALAAIAKVLLSVAFAAGPNVIVVITDDQGYGDISAHGSTKVKTPALDKFRAESTSLDRYYASPTCAPTRAALMTGLHEFRCGVSHTLMGRSLLRPGIPTLPEMFRAAGYRTGIIGKWHLGDAYPCRPEDRGFDDVFVHGGGGIGQTPDYWGNGYFDPMIRRRSGWEKTSGYCTEVFFKEAITWVNERVAAKQPFFLQLATNAPHSPYIPPQKDSKLTGVDAFHAMIEDIDTQFGRLMQALEKSGADKNTIVVFTTDNGSAGAAANAGMKGRKGSPDEGGVRVPCFVRWPGKIGEGRVVRDVTAHLDLLPTLTNLAGVARPEKWTGDGVDLAPALRGEAEFPKNRLLFTQVGRWPGDAAAGRFRAQDFSVRDDRWCLVGLELYDLLADPGQKTDLFPEQPAEAQRLLTAYGRWWEEVLPAVREPVRYVIGAEASPVVRLTAHDWWPSKEADEVRGAETVVTHEQIRTFLRNAQVAGTRNSLPSTSGHWKLEVARDGNYEIAFGLVPPEAPAEDRRAFGRLRPGVAHVRAGQEEAKMMVQEGATLLKVPLDLDAGPLDLEAWFDGQLLNDRILGAFFVSIERKGERKSPKLDLKPRPAN</sequence>
<feature type="domain" description="Sulfatase N-terminal" evidence="6">
    <location>
        <begin position="23"/>
        <end position="322"/>
    </location>
</feature>
<evidence type="ECO:0000256" key="3">
    <source>
        <dbReference type="ARBA" id="ARBA00022801"/>
    </source>
</evidence>
<keyword evidence="4" id="KW-0106">Calcium</keyword>
<reference evidence="7 8" key="1">
    <citation type="submission" date="2022-10" db="EMBL/GenBank/DDBJ databases">
        <title>Luteolibacter flavescens strain MCCC 1K03193, whole genome shotgun sequencing project.</title>
        <authorList>
            <person name="Zhao G."/>
            <person name="Shen L."/>
        </authorList>
    </citation>
    <scope>NUCLEOTIDE SEQUENCE [LARGE SCALE GENOMIC DNA]</scope>
    <source>
        <strain evidence="7 8">MCCC 1K03193</strain>
    </source>
</reference>
<name>A0ABT3FVP6_9BACT</name>
<keyword evidence="8" id="KW-1185">Reference proteome</keyword>
<evidence type="ECO:0000313" key="7">
    <source>
        <dbReference type="EMBL" id="MCW1887666.1"/>
    </source>
</evidence>
<dbReference type="EMBL" id="JAPDDS010000021">
    <property type="protein sequence ID" value="MCW1887666.1"/>
    <property type="molecule type" value="Genomic_DNA"/>
</dbReference>
<accession>A0ABT3FVP6</accession>
<dbReference type="RefSeq" id="WP_264503622.1">
    <property type="nucleotide sequence ID" value="NZ_JAPDDS010000021.1"/>
</dbReference>
<evidence type="ECO:0000259" key="6">
    <source>
        <dbReference type="Pfam" id="PF00884"/>
    </source>
</evidence>